<feature type="compositionally biased region" description="Acidic residues" evidence="1">
    <location>
        <begin position="168"/>
        <end position="182"/>
    </location>
</feature>
<dbReference type="Proteomes" id="UP001562425">
    <property type="component" value="Unassembled WGS sequence"/>
</dbReference>
<evidence type="ECO:0000256" key="1">
    <source>
        <dbReference type="SAM" id="MobiDB-lite"/>
    </source>
</evidence>
<name>A0ABD1DGV0_CULPP</name>
<feature type="compositionally biased region" description="Polar residues" evidence="1">
    <location>
        <begin position="116"/>
        <end position="130"/>
    </location>
</feature>
<dbReference type="EMBL" id="JBEHCU010005964">
    <property type="protein sequence ID" value="KAL1398242.1"/>
    <property type="molecule type" value="Genomic_DNA"/>
</dbReference>
<proteinExistence type="predicted"/>
<comment type="caution">
    <text evidence="2">The sequence shown here is derived from an EMBL/GenBank/DDBJ whole genome shotgun (WGS) entry which is preliminary data.</text>
</comment>
<gene>
    <name evidence="2" type="ORF">pipiens_002414</name>
</gene>
<protein>
    <submittedName>
        <fullName evidence="2">Uncharacterized protein</fullName>
    </submittedName>
</protein>
<evidence type="ECO:0000313" key="2">
    <source>
        <dbReference type="EMBL" id="KAL1398242.1"/>
    </source>
</evidence>
<sequence>MIYERKLHLSQVIMQINKKVREFIERESHPQTPQRPYAQLEGTTNNSVSVVMATATPSTGRTKKFTHRRRVGSGTFNSPKYSPSFNRRMVQPKTRYVKLVDTETQTDVMDVKETDASPSPNLSAKHMSTSLREEQDDEEEEVDEGRDQFPKLVQVYRCGKPGKPKSEDDGEVPEDEENGNSI</sequence>
<accession>A0ABD1DGV0</accession>
<organism evidence="2 3">
    <name type="scientific">Culex pipiens pipiens</name>
    <name type="common">Northern house mosquito</name>
    <dbReference type="NCBI Taxonomy" id="38569"/>
    <lineage>
        <taxon>Eukaryota</taxon>
        <taxon>Metazoa</taxon>
        <taxon>Ecdysozoa</taxon>
        <taxon>Arthropoda</taxon>
        <taxon>Hexapoda</taxon>
        <taxon>Insecta</taxon>
        <taxon>Pterygota</taxon>
        <taxon>Neoptera</taxon>
        <taxon>Endopterygota</taxon>
        <taxon>Diptera</taxon>
        <taxon>Nematocera</taxon>
        <taxon>Culicoidea</taxon>
        <taxon>Culicidae</taxon>
        <taxon>Culicinae</taxon>
        <taxon>Culicini</taxon>
        <taxon>Culex</taxon>
        <taxon>Culex</taxon>
    </lineage>
</organism>
<feature type="compositionally biased region" description="Acidic residues" evidence="1">
    <location>
        <begin position="134"/>
        <end position="144"/>
    </location>
</feature>
<keyword evidence="3" id="KW-1185">Reference proteome</keyword>
<feature type="region of interest" description="Disordered" evidence="1">
    <location>
        <begin position="107"/>
        <end position="182"/>
    </location>
</feature>
<dbReference type="AlphaFoldDB" id="A0ABD1DGV0"/>
<evidence type="ECO:0000313" key="3">
    <source>
        <dbReference type="Proteomes" id="UP001562425"/>
    </source>
</evidence>
<reference evidence="2 3" key="1">
    <citation type="submission" date="2024-05" db="EMBL/GenBank/DDBJ databases">
        <title>Culex pipiens pipiens assembly and annotation.</title>
        <authorList>
            <person name="Alout H."/>
            <person name="Durand T."/>
        </authorList>
    </citation>
    <scope>NUCLEOTIDE SEQUENCE [LARGE SCALE GENOMIC DNA]</scope>
    <source>
        <strain evidence="2">HA-2024</strain>
        <tissue evidence="2">Whole body</tissue>
    </source>
</reference>